<evidence type="ECO:0000313" key="10">
    <source>
        <dbReference type="EMBL" id="KUG02714.1"/>
    </source>
</evidence>
<name>A0A0W8E256_9ZZZZ</name>
<comment type="similarity">
    <text evidence="2">Belongs to the purine nucleoside phosphorylase YfiH/LACC1 family.</text>
</comment>
<dbReference type="GO" id="GO:0016787">
    <property type="term" value="F:hydrolase activity"/>
    <property type="evidence" value="ECO:0007669"/>
    <property type="project" value="UniProtKB-KW"/>
</dbReference>
<comment type="catalytic activity">
    <reaction evidence="8">
        <text>adenosine + phosphate = alpha-D-ribose 1-phosphate + adenine</text>
        <dbReference type="Rhea" id="RHEA:27642"/>
        <dbReference type="ChEBI" id="CHEBI:16335"/>
        <dbReference type="ChEBI" id="CHEBI:16708"/>
        <dbReference type="ChEBI" id="CHEBI:43474"/>
        <dbReference type="ChEBI" id="CHEBI:57720"/>
        <dbReference type="EC" id="2.4.2.1"/>
    </reaction>
    <physiologicalReaction direction="left-to-right" evidence="8">
        <dbReference type="Rhea" id="RHEA:27643"/>
    </physiologicalReaction>
</comment>
<evidence type="ECO:0000256" key="6">
    <source>
        <dbReference type="ARBA" id="ARBA00022833"/>
    </source>
</evidence>
<dbReference type="InterPro" id="IPR003730">
    <property type="entry name" value="Cu_polyphenol_OxRdtase"/>
</dbReference>
<sequence>MDKWIWDKYLGMEYITIPHWLEQGIDIGFSTRHSGASLHPFHSLNMGLHVGDDPVSVIRNRQEFTNIFGIGLNRVVCCEQVHGSSVAYIDGELAGRGAEDYYTSLPAIDAMVTNTPGVMLAAFYADCIPVFFLDPLKRAVAIAHSGWKGTRDRIVANTLQTMVEQFGSDIVDIEVFLGPGIGRCCFQIQPDLAEKVSKVFPGFDGIMYRNREIFWDLRLTNRNILIEAGIKPMKIIDCGICTSCRTDSFYSHRREKGKTGRMMAAIGLRIPR</sequence>
<dbReference type="AlphaFoldDB" id="A0A0W8E256"/>
<evidence type="ECO:0000256" key="2">
    <source>
        <dbReference type="ARBA" id="ARBA00007353"/>
    </source>
</evidence>
<gene>
    <name evidence="10" type="ORF">ASZ90_019908</name>
</gene>
<evidence type="ECO:0000256" key="1">
    <source>
        <dbReference type="ARBA" id="ARBA00000553"/>
    </source>
</evidence>
<dbReference type="InterPro" id="IPR011324">
    <property type="entry name" value="Cytotoxic_necrot_fac-like_cat"/>
</dbReference>
<evidence type="ECO:0000256" key="9">
    <source>
        <dbReference type="ARBA" id="ARBA00049893"/>
    </source>
</evidence>
<evidence type="ECO:0000256" key="7">
    <source>
        <dbReference type="ARBA" id="ARBA00047989"/>
    </source>
</evidence>
<keyword evidence="5" id="KW-0378">Hydrolase</keyword>
<dbReference type="SUPFAM" id="SSF64438">
    <property type="entry name" value="CNF1/YfiH-like putative cysteine hydrolases"/>
    <property type="match status" value="1"/>
</dbReference>
<comment type="catalytic activity">
    <reaction evidence="9">
        <text>S-methyl-5'-thioadenosine + phosphate = 5-(methylsulfanyl)-alpha-D-ribose 1-phosphate + adenine</text>
        <dbReference type="Rhea" id="RHEA:11852"/>
        <dbReference type="ChEBI" id="CHEBI:16708"/>
        <dbReference type="ChEBI" id="CHEBI:17509"/>
        <dbReference type="ChEBI" id="CHEBI:43474"/>
        <dbReference type="ChEBI" id="CHEBI:58533"/>
        <dbReference type="EC" id="2.4.2.28"/>
    </reaction>
    <physiologicalReaction direction="left-to-right" evidence="9">
        <dbReference type="Rhea" id="RHEA:11853"/>
    </physiologicalReaction>
</comment>
<comment type="catalytic activity">
    <reaction evidence="7">
        <text>adenosine + H2O + H(+) = inosine + NH4(+)</text>
        <dbReference type="Rhea" id="RHEA:24408"/>
        <dbReference type="ChEBI" id="CHEBI:15377"/>
        <dbReference type="ChEBI" id="CHEBI:15378"/>
        <dbReference type="ChEBI" id="CHEBI:16335"/>
        <dbReference type="ChEBI" id="CHEBI:17596"/>
        <dbReference type="ChEBI" id="CHEBI:28938"/>
        <dbReference type="EC" id="3.5.4.4"/>
    </reaction>
    <physiologicalReaction direction="left-to-right" evidence="7">
        <dbReference type="Rhea" id="RHEA:24409"/>
    </physiologicalReaction>
</comment>
<keyword evidence="6" id="KW-0862">Zinc</keyword>
<evidence type="ECO:0000256" key="4">
    <source>
        <dbReference type="ARBA" id="ARBA00022723"/>
    </source>
</evidence>
<proteinExistence type="inferred from homology"/>
<evidence type="ECO:0000256" key="5">
    <source>
        <dbReference type="ARBA" id="ARBA00022801"/>
    </source>
</evidence>
<dbReference type="Gene3D" id="3.60.140.10">
    <property type="entry name" value="CNF1/YfiH-like putative cysteine hydrolases"/>
    <property type="match status" value="1"/>
</dbReference>
<protein>
    <recommendedName>
        <fullName evidence="11">Purine nucleoside phosphorylase</fullName>
    </recommendedName>
</protein>
<comment type="caution">
    <text evidence="10">The sequence shown here is derived from an EMBL/GenBank/DDBJ whole genome shotgun (WGS) entry which is preliminary data.</text>
</comment>
<dbReference type="InterPro" id="IPR038371">
    <property type="entry name" value="Cu_polyphenol_OxRdtase_sf"/>
</dbReference>
<dbReference type="EMBL" id="LNQE01001913">
    <property type="protein sequence ID" value="KUG02714.1"/>
    <property type="molecule type" value="Genomic_DNA"/>
</dbReference>
<dbReference type="GO" id="GO:0017061">
    <property type="term" value="F:S-methyl-5-thioadenosine phosphorylase activity"/>
    <property type="evidence" value="ECO:0007669"/>
    <property type="project" value="UniProtKB-EC"/>
</dbReference>
<evidence type="ECO:0000256" key="3">
    <source>
        <dbReference type="ARBA" id="ARBA00022679"/>
    </source>
</evidence>
<dbReference type="PANTHER" id="PTHR30616:SF2">
    <property type="entry name" value="PURINE NUCLEOSIDE PHOSPHORYLASE LACC1"/>
    <property type="match status" value="1"/>
</dbReference>
<evidence type="ECO:0008006" key="11">
    <source>
        <dbReference type="Google" id="ProtNLM"/>
    </source>
</evidence>
<evidence type="ECO:0000256" key="8">
    <source>
        <dbReference type="ARBA" id="ARBA00048968"/>
    </source>
</evidence>
<reference evidence="10" key="1">
    <citation type="journal article" date="2015" name="Proc. Natl. Acad. Sci. U.S.A.">
        <title>Networks of energetic and metabolic interactions define dynamics in microbial communities.</title>
        <authorList>
            <person name="Embree M."/>
            <person name="Liu J.K."/>
            <person name="Al-Bassam M.M."/>
            <person name="Zengler K."/>
        </authorList>
    </citation>
    <scope>NUCLEOTIDE SEQUENCE</scope>
</reference>
<dbReference type="PANTHER" id="PTHR30616">
    <property type="entry name" value="UNCHARACTERIZED PROTEIN YFIH"/>
    <property type="match status" value="1"/>
</dbReference>
<keyword evidence="4" id="KW-0479">Metal-binding</keyword>
<keyword evidence="3" id="KW-0808">Transferase</keyword>
<dbReference type="NCBIfam" id="TIGR00726">
    <property type="entry name" value="peptidoglycan editing factor PgeF"/>
    <property type="match status" value="1"/>
</dbReference>
<dbReference type="CDD" id="cd16833">
    <property type="entry name" value="YfiH"/>
    <property type="match status" value="1"/>
</dbReference>
<comment type="catalytic activity">
    <reaction evidence="1">
        <text>inosine + phosphate = alpha-D-ribose 1-phosphate + hypoxanthine</text>
        <dbReference type="Rhea" id="RHEA:27646"/>
        <dbReference type="ChEBI" id="CHEBI:17368"/>
        <dbReference type="ChEBI" id="CHEBI:17596"/>
        <dbReference type="ChEBI" id="CHEBI:43474"/>
        <dbReference type="ChEBI" id="CHEBI:57720"/>
        <dbReference type="EC" id="2.4.2.1"/>
    </reaction>
    <physiologicalReaction direction="left-to-right" evidence="1">
        <dbReference type="Rhea" id="RHEA:27647"/>
    </physiologicalReaction>
</comment>
<dbReference type="Pfam" id="PF02578">
    <property type="entry name" value="Cu-oxidase_4"/>
    <property type="match status" value="1"/>
</dbReference>
<accession>A0A0W8E256</accession>
<organism evidence="10">
    <name type="scientific">hydrocarbon metagenome</name>
    <dbReference type="NCBI Taxonomy" id="938273"/>
    <lineage>
        <taxon>unclassified sequences</taxon>
        <taxon>metagenomes</taxon>
        <taxon>ecological metagenomes</taxon>
    </lineage>
</organism>
<dbReference type="GO" id="GO:0005507">
    <property type="term" value="F:copper ion binding"/>
    <property type="evidence" value="ECO:0007669"/>
    <property type="project" value="TreeGrafter"/>
</dbReference>